<organism evidence="2 3">
    <name type="scientific">Methylobacterium soli</name>
    <dbReference type="NCBI Taxonomy" id="553447"/>
    <lineage>
        <taxon>Bacteria</taxon>
        <taxon>Pseudomonadati</taxon>
        <taxon>Pseudomonadota</taxon>
        <taxon>Alphaproteobacteria</taxon>
        <taxon>Hyphomicrobiales</taxon>
        <taxon>Methylobacteriaceae</taxon>
        <taxon>Methylobacterium</taxon>
    </lineage>
</organism>
<feature type="transmembrane region" description="Helical" evidence="1">
    <location>
        <begin position="318"/>
        <end position="338"/>
    </location>
</feature>
<feature type="transmembrane region" description="Helical" evidence="1">
    <location>
        <begin position="231"/>
        <end position="252"/>
    </location>
</feature>
<name>A0A6L3T6D4_9HYPH</name>
<feature type="transmembrane region" description="Helical" evidence="1">
    <location>
        <begin position="73"/>
        <end position="94"/>
    </location>
</feature>
<feature type="transmembrane region" description="Helical" evidence="1">
    <location>
        <begin position="130"/>
        <end position="151"/>
    </location>
</feature>
<feature type="transmembrane region" description="Helical" evidence="1">
    <location>
        <begin position="41"/>
        <end position="61"/>
    </location>
</feature>
<keyword evidence="1" id="KW-1133">Transmembrane helix</keyword>
<dbReference type="AlphaFoldDB" id="A0A6L3T6D4"/>
<proteinExistence type="predicted"/>
<dbReference type="EMBL" id="VZZK01000001">
    <property type="protein sequence ID" value="KAB1081685.1"/>
    <property type="molecule type" value="Genomic_DNA"/>
</dbReference>
<reference evidence="2 3" key="1">
    <citation type="submission" date="2019-09" db="EMBL/GenBank/DDBJ databases">
        <title>YIM 48816 draft genome.</title>
        <authorList>
            <person name="Jiang L."/>
        </authorList>
    </citation>
    <scope>NUCLEOTIDE SEQUENCE [LARGE SCALE GENOMIC DNA]</scope>
    <source>
        <strain evidence="2 3">YIM 48816</strain>
    </source>
</reference>
<dbReference type="Proteomes" id="UP000474159">
    <property type="component" value="Unassembled WGS sequence"/>
</dbReference>
<sequence length="412" mass="43557">MARASNPTVDPALDAAALLRRVGFFGLFVIVPVVAQVARRATVVLGPIAVILLILASAIDNRQRPLWPAAAQLIKAPAFLAGILVILWSALSLIWTPFPGQATERLLNLVATILLTLAGYLALPDRMRSANLYLLPLGVTAAAIVAIMIGVFGDSLMRGSPEEDNALDRGLTLLALLVWPAVAWLRSRHRDREALATALVVAAALAVSPNSTQIVALAIGALAFALTSVRASLGIAVTAGLSALLLALAPLLPFVARPIGAALFGPVSPGVLSLKAWQKVVTTEPMRLVTGHGFETALRGRFVGLLPANAPTTMLFEFWYELGIVGALAAAFALYASVRRSGRDAPALVPGAMAAFATAFTIACVGVGLTVMWWLTTLAITVLVFIAIERGQFRSRRPKISLLRRVREQPDA</sequence>
<evidence type="ECO:0000313" key="3">
    <source>
        <dbReference type="Proteomes" id="UP000474159"/>
    </source>
</evidence>
<feature type="transmembrane region" description="Helical" evidence="1">
    <location>
        <begin position="12"/>
        <end position="35"/>
    </location>
</feature>
<keyword evidence="1" id="KW-0812">Transmembrane</keyword>
<evidence type="ECO:0000313" key="2">
    <source>
        <dbReference type="EMBL" id="KAB1081685.1"/>
    </source>
</evidence>
<dbReference type="OrthoDB" id="8437837at2"/>
<feature type="transmembrane region" description="Helical" evidence="1">
    <location>
        <begin position="106"/>
        <end position="123"/>
    </location>
</feature>
<keyword evidence="3" id="KW-1185">Reference proteome</keyword>
<comment type="caution">
    <text evidence="2">The sequence shown here is derived from an EMBL/GenBank/DDBJ whole genome shotgun (WGS) entry which is preliminary data.</text>
</comment>
<protein>
    <submittedName>
        <fullName evidence="2">Peptide ABC transporter permease</fullName>
    </submittedName>
</protein>
<evidence type="ECO:0000256" key="1">
    <source>
        <dbReference type="SAM" id="Phobius"/>
    </source>
</evidence>
<dbReference type="RefSeq" id="WP_150996235.1">
    <property type="nucleotide sequence ID" value="NZ_VZZK01000001.1"/>
</dbReference>
<feature type="transmembrane region" description="Helical" evidence="1">
    <location>
        <begin position="371"/>
        <end position="388"/>
    </location>
</feature>
<feature type="transmembrane region" description="Helical" evidence="1">
    <location>
        <begin position="345"/>
        <end position="365"/>
    </location>
</feature>
<feature type="transmembrane region" description="Helical" evidence="1">
    <location>
        <begin position="199"/>
        <end position="225"/>
    </location>
</feature>
<accession>A0A6L3T6D4</accession>
<gene>
    <name evidence="2" type="ORF">F6X53_00860</name>
</gene>
<keyword evidence="1" id="KW-0472">Membrane</keyword>